<feature type="compositionally biased region" description="Acidic residues" evidence="2">
    <location>
        <begin position="402"/>
        <end position="442"/>
    </location>
</feature>
<organism evidence="4">
    <name type="scientific">Hyperionvirus sp</name>
    <dbReference type="NCBI Taxonomy" id="2487770"/>
    <lineage>
        <taxon>Viruses</taxon>
        <taxon>Varidnaviria</taxon>
        <taxon>Bamfordvirae</taxon>
        <taxon>Nucleocytoviricota</taxon>
        <taxon>Megaviricetes</taxon>
        <taxon>Imitervirales</taxon>
        <taxon>Mimiviridae</taxon>
        <taxon>Klosneuvirinae</taxon>
    </lineage>
</organism>
<reference evidence="4" key="1">
    <citation type="submission" date="2018-10" db="EMBL/GenBank/DDBJ databases">
        <title>Hidden diversity of soil giant viruses.</title>
        <authorList>
            <person name="Schulz F."/>
            <person name="Alteio L."/>
            <person name="Goudeau D."/>
            <person name="Ryan E.M."/>
            <person name="Malmstrom R.R."/>
            <person name="Blanchard J."/>
            <person name="Woyke T."/>
        </authorList>
    </citation>
    <scope>NUCLEOTIDE SEQUENCE</scope>
    <source>
        <strain evidence="4">HYV1</strain>
    </source>
</reference>
<dbReference type="SUPFAM" id="SSF57667">
    <property type="entry name" value="beta-beta-alpha zinc fingers"/>
    <property type="match status" value="1"/>
</dbReference>
<dbReference type="InterPro" id="IPR036236">
    <property type="entry name" value="Znf_C2H2_sf"/>
</dbReference>
<dbReference type="PROSITE" id="PS00028">
    <property type="entry name" value="ZINC_FINGER_C2H2_1"/>
    <property type="match status" value="2"/>
</dbReference>
<gene>
    <name evidence="4" type="ORF">Hyperionvirus14_50</name>
</gene>
<accession>A0A3G5ACH1</accession>
<dbReference type="SMART" id="SM00355">
    <property type="entry name" value="ZnF_C2H2"/>
    <property type="match status" value="2"/>
</dbReference>
<evidence type="ECO:0000256" key="2">
    <source>
        <dbReference type="SAM" id="MobiDB-lite"/>
    </source>
</evidence>
<name>A0A3G5ACH1_9VIRU</name>
<dbReference type="EMBL" id="MK072396">
    <property type="protein sequence ID" value="AYV83961.1"/>
    <property type="molecule type" value="Genomic_DNA"/>
</dbReference>
<sequence length="442" mass="50826">MDMKFHCDLCSYSCKYQSEFDKHTRSDKHHGKIKKAADELKNAVDNKEQQKEKRYRCDTCPLIFASDIGLVEHKAHSHNIKMAMEEYLIQNNKLSQKLEECKEELLKKDQVLTNIYRVLAEEKYVAVEKLRIEKDSEIKELRVEIKQLRTDNEAVTEKLRRDNEAVTKKLRRQKDALMRKLNQQKEASTEKLYVQVGAETKEGVRMNAFGYVRKNYNKCPPIKNFEEINLLGTDELTIAENAIEAYGKNKFHIYVGDVIIKVYKKEDPATQSLWSSDVTRLAYLLRTTLNKEIDWIKDDKGVKASQHIIEPALTYIKNVLLKHRDNLAKTMLSNWDKGETLKDQQLSAELVGDIAQNEFVSPILKYIAPSFKINMKTTKCITNEASCALEDKQDKADNAAPEIEEAVEDESNEGESNEDESDEGESDEGESDEGESDEGEPE</sequence>
<keyword evidence="1" id="KW-0175">Coiled coil</keyword>
<dbReference type="Gene3D" id="3.30.160.60">
    <property type="entry name" value="Classic Zinc Finger"/>
    <property type="match status" value="1"/>
</dbReference>
<evidence type="ECO:0000256" key="1">
    <source>
        <dbReference type="SAM" id="Coils"/>
    </source>
</evidence>
<protein>
    <recommendedName>
        <fullName evidence="3">C2H2-type domain-containing protein</fullName>
    </recommendedName>
</protein>
<feature type="coiled-coil region" evidence="1">
    <location>
        <begin position="84"/>
        <end position="187"/>
    </location>
</feature>
<evidence type="ECO:0000313" key="4">
    <source>
        <dbReference type="EMBL" id="AYV83961.1"/>
    </source>
</evidence>
<feature type="domain" description="C2H2-type" evidence="3">
    <location>
        <begin position="7"/>
        <end position="29"/>
    </location>
</feature>
<feature type="domain" description="C2H2-type" evidence="3">
    <location>
        <begin position="57"/>
        <end position="78"/>
    </location>
</feature>
<feature type="region of interest" description="Disordered" evidence="2">
    <location>
        <begin position="390"/>
        <end position="442"/>
    </location>
</feature>
<proteinExistence type="predicted"/>
<evidence type="ECO:0000259" key="3">
    <source>
        <dbReference type="PROSITE" id="PS00028"/>
    </source>
</evidence>
<dbReference type="InterPro" id="IPR013087">
    <property type="entry name" value="Znf_C2H2_type"/>
</dbReference>